<evidence type="ECO:0000256" key="1">
    <source>
        <dbReference type="SAM" id="MobiDB-lite"/>
    </source>
</evidence>
<dbReference type="EMBL" id="CAADFJ010000037">
    <property type="protein sequence ID" value="VFJ99935.1"/>
    <property type="molecule type" value="Genomic_DNA"/>
</dbReference>
<gene>
    <name evidence="2" type="ORF">BECKH772A_GA0070896_1003811</name>
    <name evidence="3" type="ORF">BECKH772B_GA0070898_1003811</name>
    <name evidence="4" type="ORF">BECKH772C_GA0070978_1003711</name>
</gene>
<evidence type="ECO:0000313" key="4">
    <source>
        <dbReference type="EMBL" id="VFJ99935.1"/>
    </source>
</evidence>
<proteinExistence type="predicted"/>
<accession>A0A450UKP7</accession>
<sequence>MVCHFTIRFLPLPDTPPKKAVGPRGASRRLCPARRLPAQSAGFPRRGMGFREGNRPLPLCASLEIWSSPHGFRDFTGEIPKSMGRTPKSIPRKRDSTGPFREWTRGMTDSGPRIRDPRHGFRNSKPGIRNSSHGIPESKPVPPGLPSLIYLNTHREKPKPGGKLITQRIYRIYVFSLGFPNPRNRHSTSCPGPSDV</sequence>
<dbReference type="EMBL" id="CAADFG010000038">
    <property type="protein sequence ID" value="VFJ92053.1"/>
    <property type="molecule type" value="Genomic_DNA"/>
</dbReference>
<dbReference type="EMBL" id="CAADFI010000038">
    <property type="protein sequence ID" value="VFJ93084.1"/>
    <property type="molecule type" value="Genomic_DNA"/>
</dbReference>
<reference evidence="3" key="1">
    <citation type="submission" date="2019-02" db="EMBL/GenBank/DDBJ databases">
        <authorList>
            <person name="Gruber-Vodicka R. H."/>
            <person name="Seah K. B. B."/>
        </authorList>
    </citation>
    <scope>NUCLEOTIDE SEQUENCE</scope>
    <source>
        <strain evidence="4">BECK_SA2B12</strain>
        <strain evidence="2">BECK_SA2B15</strain>
        <strain evidence="3">BECK_SA2B20</strain>
    </source>
</reference>
<protein>
    <submittedName>
        <fullName evidence="3">Uncharacterized protein</fullName>
    </submittedName>
</protein>
<name>A0A450UKP7_9GAMM</name>
<dbReference type="AlphaFoldDB" id="A0A450UKP7"/>
<organism evidence="3">
    <name type="scientific">Candidatus Kentrum eta</name>
    <dbReference type="NCBI Taxonomy" id="2126337"/>
    <lineage>
        <taxon>Bacteria</taxon>
        <taxon>Pseudomonadati</taxon>
        <taxon>Pseudomonadota</taxon>
        <taxon>Gammaproteobacteria</taxon>
        <taxon>Candidatus Kentrum</taxon>
    </lineage>
</organism>
<evidence type="ECO:0000313" key="3">
    <source>
        <dbReference type="EMBL" id="VFJ93084.1"/>
    </source>
</evidence>
<evidence type="ECO:0000313" key="2">
    <source>
        <dbReference type="EMBL" id="VFJ92053.1"/>
    </source>
</evidence>
<feature type="region of interest" description="Disordered" evidence="1">
    <location>
        <begin position="77"/>
        <end position="146"/>
    </location>
</feature>